<evidence type="ECO:0000256" key="2">
    <source>
        <dbReference type="ARBA" id="ARBA00022729"/>
    </source>
</evidence>
<dbReference type="Proteomes" id="UP000193228">
    <property type="component" value="Unassembled WGS sequence"/>
</dbReference>
<feature type="domain" description="Cellulose synthase operon C C-terminal" evidence="9">
    <location>
        <begin position="936"/>
        <end position="1279"/>
    </location>
</feature>
<gene>
    <name evidence="10" type="ORF">SAMN06265784_108162</name>
</gene>
<feature type="chain" id="PRO_5013072819" evidence="8">
    <location>
        <begin position="43"/>
        <end position="1299"/>
    </location>
</feature>
<dbReference type="SMART" id="SM00028">
    <property type="entry name" value="TPR"/>
    <property type="match status" value="6"/>
</dbReference>
<keyword evidence="4 6" id="KW-0802">TPR repeat</keyword>
<dbReference type="PROSITE" id="PS50005">
    <property type="entry name" value="TPR"/>
    <property type="match status" value="1"/>
</dbReference>
<keyword evidence="2 8" id="KW-0732">Signal</keyword>
<dbReference type="InterPro" id="IPR019734">
    <property type="entry name" value="TPR_rpt"/>
</dbReference>
<proteinExistence type="predicted"/>
<dbReference type="Pfam" id="PF14559">
    <property type="entry name" value="TPR_19"/>
    <property type="match status" value="3"/>
</dbReference>
<dbReference type="GO" id="GO:0006011">
    <property type="term" value="P:UDP-alpha-D-glucose metabolic process"/>
    <property type="evidence" value="ECO:0007669"/>
    <property type="project" value="InterPro"/>
</dbReference>
<dbReference type="UniPathway" id="UPA00694"/>
<evidence type="ECO:0000256" key="4">
    <source>
        <dbReference type="ARBA" id="ARBA00022803"/>
    </source>
</evidence>
<accession>A0A1X7LT12</accession>
<evidence type="ECO:0000313" key="10">
    <source>
        <dbReference type="EMBL" id="SMG56392.1"/>
    </source>
</evidence>
<evidence type="ECO:0000256" key="3">
    <source>
        <dbReference type="ARBA" id="ARBA00022737"/>
    </source>
</evidence>
<comment type="pathway">
    <text evidence="1">Glycan metabolism; bacterial cellulose biosynthesis.</text>
</comment>
<evidence type="ECO:0000256" key="1">
    <source>
        <dbReference type="ARBA" id="ARBA00005186"/>
    </source>
</evidence>
<keyword evidence="5" id="KW-0135">Cellulose biosynthesis</keyword>
<evidence type="ECO:0000313" key="11">
    <source>
        <dbReference type="Proteomes" id="UP000193228"/>
    </source>
</evidence>
<dbReference type="InterPro" id="IPR011990">
    <property type="entry name" value="TPR-like_helical_dom_sf"/>
</dbReference>
<dbReference type="Pfam" id="PF05420">
    <property type="entry name" value="BCSC_C"/>
    <property type="match status" value="1"/>
</dbReference>
<evidence type="ECO:0000256" key="5">
    <source>
        <dbReference type="ARBA" id="ARBA00022916"/>
    </source>
</evidence>
<dbReference type="STRING" id="1515439.SAMN06265784_108162"/>
<feature type="repeat" description="TPR" evidence="6">
    <location>
        <begin position="339"/>
        <end position="372"/>
    </location>
</feature>
<keyword evidence="3" id="KW-0677">Repeat</keyword>
<evidence type="ECO:0000256" key="7">
    <source>
        <dbReference type="SAM" id="MobiDB-lite"/>
    </source>
</evidence>
<dbReference type="InterPro" id="IPR008410">
    <property type="entry name" value="BCSC_C"/>
</dbReference>
<dbReference type="GO" id="GO:0030244">
    <property type="term" value="P:cellulose biosynthetic process"/>
    <property type="evidence" value="ECO:0007669"/>
    <property type="project" value="UniProtKB-KW"/>
</dbReference>
<dbReference type="PRINTS" id="PR01441">
    <property type="entry name" value="CELLSNTHASEC"/>
</dbReference>
<feature type="signal peptide" evidence="8">
    <location>
        <begin position="1"/>
        <end position="42"/>
    </location>
</feature>
<dbReference type="GO" id="GO:0019867">
    <property type="term" value="C:outer membrane"/>
    <property type="evidence" value="ECO:0007669"/>
    <property type="project" value="InterPro"/>
</dbReference>
<dbReference type="RefSeq" id="WP_085487359.1">
    <property type="nucleotide sequence ID" value="NZ_FXAT01000008.1"/>
</dbReference>
<dbReference type="EMBL" id="FXAT01000008">
    <property type="protein sequence ID" value="SMG56392.1"/>
    <property type="molecule type" value="Genomic_DNA"/>
</dbReference>
<reference evidence="11" key="1">
    <citation type="submission" date="2017-04" db="EMBL/GenBank/DDBJ databases">
        <authorList>
            <person name="Varghese N."/>
            <person name="Submissions S."/>
        </authorList>
    </citation>
    <scope>NUCLEOTIDE SEQUENCE [LARGE SCALE GENOMIC DNA]</scope>
    <source>
        <strain evidence="11">LMG 29540</strain>
    </source>
</reference>
<keyword evidence="11" id="KW-1185">Reference proteome</keyword>
<name>A0A1X7LT12_9BURK</name>
<dbReference type="PANTHER" id="PTHR45586:SF14">
    <property type="entry name" value="TETRATRICOPEPTIDE TPR_2 REPEAT PROTEIN"/>
    <property type="match status" value="1"/>
</dbReference>
<dbReference type="PANTHER" id="PTHR45586">
    <property type="entry name" value="TPR REPEAT-CONTAINING PROTEIN PA4667"/>
    <property type="match status" value="1"/>
</dbReference>
<protein>
    <submittedName>
        <fullName evidence="10">Flp pilus assembly protein TadD, contains TPR repeats</fullName>
    </submittedName>
</protein>
<evidence type="ECO:0000259" key="9">
    <source>
        <dbReference type="Pfam" id="PF05420"/>
    </source>
</evidence>
<dbReference type="SUPFAM" id="SSF48452">
    <property type="entry name" value="TPR-like"/>
    <property type="match status" value="2"/>
</dbReference>
<dbReference type="OrthoDB" id="174989at2"/>
<organism evidence="10 11">
    <name type="scientific">Paraburkholderia susongensis</name>
    <dbReference type="NCBI Taxonomy" id="1515439"/>
    <lineage>
        <taxon>Bacteria</taxon>
        <taxon>Pseudomonadati</taxon>
        <taxon>Pseudomonadota</taxon>
        <taxon>Betaproteobacteria</taxon>
        <taxon>Burkholderiales</taxon>
        <taxon>Burkholderiaceae</taxon>
        <taxon>Paraburkholderia</taxon>
    </lineage>
</organism>
<dbReference type="Pfam" id="PF07719">
    <property type="entry name" value="TPR_2"/>
    <property type="match status" value="1"/>
</dbReference>
<dbReference type="InterPro" id="IPR013105">
    <property type="entry name" value="TPR_2"/>
</dbReference>
<evidence type="ECO:0000256" key="8">
    <source>
        <dbReference type="SAM" id="SignalP"/>
    </source>
</evidence>
<dbReference type="InterPro" id="IPR003921">
    <property type="entry name" value="Cell_synth_C"/>
</dbReference>
<feature type="region of interest" description="Disordered" evidence="7">
    <location>
        <begin position="317"/>
        <end position="340"/>
    </location>
</feature>
<dbReference type="Gene3D" id="1.25.40.10">
    <property type="entry name" value="Tetratricopeptide repeat domain"/>
    <property type="match status" value="4"/>
</dbReference>
<sequence>MSRAMLAACAAPATMQQPFSTVATLTMVATTLLAVMSGMAHAQAQQQAAAPAGSAETSTEAAAPAALSPQLAQLLASARKWEDMNRPDMAREVVQKALLISPQQPEALAMMGEIDLKSNRPRDAARVLQQLRQIAPNHPSTQELADAYHVATTGKGEVTQIEKLASADKNAQATQRLEALFPNGAPRGDLADFYYRILAGTPEGHARALAELQSRIRQNPNDLNQQLILADVLTNEWSTRLEGLNLLYRIYQQPESNRAMALGLWHRSLVYSPHDDPAYYIWWKRYLQEVPGDRQAQSVVAEYEKNGVSEETAARLATRGNASAAAPETPAQRARRQQGEALGEQGLARLHEGRQDEARALFERALTLNPENAGKWRSLIATATLWGTIAKANAANSQGQPSEGEALAREALKLDPSNVDAAHALTDALIAQQKWPQAEAVARPLATGPKPDVDALRELVTILRATHRDDEIEPLIASVSPRLTGSQAQVARMRAELLSLQAQQSISENDESAATAKLEEAVRLAPDDPWLRYSLAQLYANQKLPARGRAVIEEGLKVAPSTQMRYASALYFDYVLGDVDGANAQMEQIPPQARTQPMRELADNIVAQRFVRDARQRAAEGHEDEARALLAQAEAVAKNDPQMLATIGDEWITLGDADHGLALVKDWLDAHPQNPAIPVRLRYGDLLASARRDDALAAWIAASRALPGVTDAQRAQFDDQSLRLSLRVVNRQLENGDVHGARRTLAAVPATQQADPRWLLAQADVDEAAGDFRAGARAAQQVLATQPDNADARLTLARMDEHMGQRAQATAIVREVLADTPADDVNTRLEIAQRLVAEGQDNEAAAVVDPLRAGYAQRPDVTLQAGRIDEAEGRYNEAAALYREAGTQESAGGPLQPGTDGLTPAGRAFQQLQDRRQPEISTEVIQSNLTGDAGTSRLNATQVPFYVRIPDGYTGHYFFHADTVYLDAGSLPGSDFNAASQYGKIAALGNAGLGSIRESATGVSLAAGYEFKGAKDSWRADIGSTPLGFPVESILGGLQYEHQFQNASVGIDLSRRSVTDSLVSYAGGVDPVTGEKWGGVVRNSITLRGSQNISSGSVYGSIGYGVLTGENVPSDNELRLLAGFNWPLFQTPNQRVTSGLVGLFWHYSRNQHFYTFGNGGYFSPQRFTSIGLPIDWTGRYERLSWEVRGSVGWSFTREDTAPWFPTSSLLQDQAAARLSAANLGTPFFGAGNSNGFSYTVAAAAEYRITPHWIAGARLEIDRSHDYAPNVGMVWVRYLFTPQHGPVPFPPTPVTPYSAY</sequence>
<dbReference type="InterPro" id="IPR051012">
    <property type="entry name" value="CellSynth/LPSAsmb/PSIAsmb"/>
</dbReference>
<evidence type="ECO:0000256" key="6">
    <source>
        <dbReference type="PROSITE-ProRule" id="PRU00339"/>
    </source>
</evidence>